<dbReference type="OrthoDB" id="10668039at2759"/>
<evidence type="ECO:0000256" key="6">
    <source>
        <dbReference type="SAM" id="MobiDB-lite"/>
    </source>
</evidence>
<dbReference type="EMBL" id="CAAALY010244916">
    <property type="protein sequence ID" value="VEL32941.1"/>
    <property type="molecule type" value="Genomic_DNA"/>
</dbReference>
<name>A0A3S5AM72_9PLAT</name>
<dbReference type="GO" id="GO:0005634">
    <property type="term" value="C:nucleus"/>
    <property type="evidence" value="ECO:0007669"/>
    <property type="project" value="TreeGrafter"/>
</dbReference>
<evidence type="ECO:0000256" key="1">
    <source>
        <dbReference type="ARBA" id="ARBA00022527"/>
    </source>
</evidence>
<feature type="region of interest" description="Disordered" evidence="6">
    <location>
        <begin position="247"/>
        <end position="285"/>
    </location>
</feature>
<keyword evidence="2" id="KW-0808">Transferase</keyword>
<accession>A0A3S5AM72</accession>
<evidence type="ECO:0000256" key="3">
    <source>
        <dbReference type="ARBA" id="ARBA00022741"/>
    </source>
</evidence>
<comment type="caution">
    <text evidence="8">The sequence shown here is derived from an EMBL/GenBank/DDBJ whole genome shotgun (WGS) entry which is preliminary data.</text>
</comment>
<evidence type="ECO:0000313" key="9">
    <source>
        <dbReference type="Proteomes" id="UP000784294"/>
    </source>
</evidence>
<keyword evidence="4" id="KW-0418">Kinase</keyword>
<organism evidence="8 9">
    <name type="scientific">Protopolystoma xenopodis</name>
    <dbReference type="NCBI Taxonomy" id="117903"/>
    <lineage>
        <taxon>Eukaryota</taxon>
        <taxon>Metazoa</taxon>
        <taxon>Spiralia</taxon>
        <taxon>Lophotrochozoa</taxon>
        <taxon>Platyhelminthes</taxon>
        <taxon>Monogenea</taxon>
        <taxon>Polyopisthocotylea</taxon>
        <taxon>Polystomatidea</taxon>
        <taxon>Polystomatidae</taxon>
        <taxon>Protopolystoma</taxon>
    </lineage>
</organism>
<dbReference type="Proteomes" id="UP000784294">
    <property type="component" value="Unassembled WGS sequence"/>
</dbReference>
<evidence type="ECO:0000259" key="7">
    <source>
        <dbReference type="PROSITE" id="PS50011"/>
    </source>
</evidence>
<keyword evidence="3" id="KW-0547">Nucleotide-binding</keyword>
<keyword evidence="9" id="KW-1185">Reference proteome</keyword>
<proteinExistence type="predicted"/>
<protein>
    <recommendedName>
        <fullName evidence="7">Protein kinase domain-containing protein</fullName>
    </recommendedName>
</protein>
<keyword evidence="1" id="KW-0723">Serine/threonine-protein kinase</keyword>
<dbReference type="GO" id="GO:0043065">
    <property type="term" value="P:positive regulation of apoptotic process"/>
    <property type="evidence" value="ECO:0007669"/>
    <property type="project" value="TreeGrafter"/>
</dbReference>
<dbReference type="GO" id="GO:0004674">
    <property type="term" value="F:protein serine/threonine kinase activity"/>
    <property type="evidence" value="ECO:0007669"/>
    <property type="project" value="UniProtKB-KW"/>
</dbReference>
<dbReference type="AlphaFoldDB" id="A0A3S5AM72"/>
<dbReference type="PROSITE" id="PS50011">
    <property type="entry name" value="PROTEIN_KINASE_DOM"/>
    <property type="match status" value="1"/>
</dbReference>
<dbReference type="PANTHER" id="PTHR24342:SF14">
    <property type="entry name" value="DEATH-ASSOCIATED PROTEIN KINASE DAPK-1"/>
    <property type="match status" value="1"/>
</dbReference>
<dbReference type="SUPFAM" id="SSF56112">
    <property type="entry name" value="Protein kinase-like (PK-like)"/>
    <property type="match status" value="1"/>
</dbReference>
<sequence length="517" mass="55605">MVRLAGWHPFVEETTGNILEDKILEAAVDWSDEHLANVSSEAKDFVSRLLQKYPSSRPTAESCLLHPWIRQTSPMTRSLDTNKRRMREYKKYYEEHAEYQINLKGELALAEISATLTNHRLPNLRSNSELGNYSASGSTMSPINVAPQPCVNHEAGFSPTALSSRHRARYSPRCERSAISEDRDLHQRITQLSLMPPQRPMSPSGLSSLASSMLRLDELSAVDTGPSGLLPSRGSRDSLSYFGGSLAGGHTHNSSLDRSSLRRLHRGRSGGPMGSVVATASGGSPGPYTSSVIASAEISELDVGLRWGSALATERESEQAMAELMPVDERLLDPEERSSSQTAASLPRRSKATAPAFLNCLTDAYFSPLVGVARFACQLSGQAGIPLCLPPGHESALQTVFTGIVASGQDALNFPEGFANTAIGGGAAAAAWYLGGCLLSDGPGVALGAGPGGWLWLYLTDLGPERVGSVIECVVRNRAGKARTQARLLLAGTLSQRWEDCVIHVAYFLFLTLLSAR</sequence>
<gene>
    <name evidence="8" type="ORF">PXEA_LOCUS26381</name>
</gene>
<evidence type="ECO:0000256" key="5">
    <source>
        <dbReference type="ARBA" id="ARBA00022840"/>
    </source>
</evidence>
<dbReference type="PANTHER" id="PTHR24342">
    <property type="entry name" value="SERINE/THREONINE-PROTEIN KINASE 17"/>
    <property type="match status" value="1"/>
</dbReference>
<dbReference type="InterPro" id="IPR000719">
    <property type="entry name" value="Prot_kinase_dom"/>
</dbReference>
<dbReference type="GO" id="GO:0005524">
    <property type="term" value="F:ATP binding"/>
    <property type="evidence" value="ECO:0007669"/>
    <property type="project" value="UniProtKB-KW"/>
</dbReference>
<dbReference type="GO" id="GO:0035556">
    <property type="term" value="P:intracellular signal transduction"/>
    <property type="evidence" value="ECO:0007669"/>
    <property type="project" value="TreeGrafter"/>
</dbReference>
<dbReference type="Gene3D" id="1.10.510.10">
    <property type="entry name" value="Transferase(Phosphotransferase) domain 1"/>
    <property type="match status" value="1"/>
</dbReference>
<feature type="domain" description="Protein kinase" evidence="7">
    <location>
        <begin position="1"/>
        <end position="69"/>
    </location>
</feature>
<dbReference type="InterPro" id="IPR011009">
    <property type="entry name" value="Kinase-like_dom_sf"/>
</dbReference>
<keyword evidence="5" id="KW-0067">ATP-binding</keyword>
<evidence type="ECO:0000313" key="8">
    <source>
        <dbReference type="EMBL" id="VEL32941.1"/>
    </source>
</evidence>
<evidence type="ECO:0000256" key="2">
    <source>
        <dbReference type="ARBA" id="ARBA00022679"/>
    </source>
</evidence>
<evidence type="ECO:0000256" key="4">
    <source>
        <dbReference type="ARBA" id="ARBA00022777"/>
    </source>
</evidence>
<reference evidence="8" key="1">
    <citation type="submission" date="2018-11" db="EMBL/GenBank/DDBJ databases">
        <authorList>
            <consortium name="Pathogen Informatics"/>
        </authorList>
    </citation>
    <scope>NUCLEOTIDE SEQUENCE</scope>
</reference>